<dbReference type="AlphaFoldDB" id="A0A553BBE6"/>
<dbReference type="RefSeq" id="WP_144065047.1">
    <property type="nucleotide sequence ID" value="NZ_VJZL01000044.1"/>
</dbReference>
<dbReference type="Proteomes" id="UP000318669">
    <property type="component" value="Unassembled WGS sequence"/>
</dbReference>
<comment type="caution">
    <text evidence="1">The sequence shown here is derived from an EMBL/GenBank/DDBJ whole genome shotgun (WGS) entry which is preliminary data.</text>
</comment>
<evidence type="ECO:0000313" key="2">
    <source>
        <dbReference type="Proteomes" id="UP000318669"/>
    </source>
</evidence>
<accession>A0A553BBE6</accession>
<protein>
    <submittedName>
        <fullName evidence="1">Uncharacterized protein</fullName>
    </submittedName>
</protein>
<proteinExistence type="predicted"/>
<reference evidence="1 2" key="1">
    <citation type="submission" date="2019-07" db="EMBL/GenBank/DDBJ databases">
        <title>Novel species of Flavobacterium.</title>
        <authorList>
            <person name="Liu Q."/>
            <person name="Xin Y.-H."/>
        </authorList>
    </citation>
    <scope>NUCLEOTIDE SEQUENCE [LARGE SCALE GENOMIC DNA]</scope>
    <source>
        <strain evidence="1 2">GSR22</strain>
    </source>
</reference>
<name>A0A553BBE6_9FLAO</name>
<gene>
    <name evidence="1" type="ORF">FNW11_15910</name>
</gene>
<dbReference type="EMBL" id="VJZL01000044">
    <property type="protein sequence ID" value="TRX05567.1"/>
    <property type="molecule type" value="Genomic_DNA"/>
</dbReference>
<organism evidence="1 2">
    <name type="scientific">Flavobacterium gawalongense</name>
    <dbReference type="NCBI Taxonomy" id="2594432"/>
    <lineage>
        <taxon>Bacteria</taxon>
        <taxon>Pseudomonadati</taxon>
        <taxon>Bacteroidota</taxon>
        <taxon>Flavobacteriia</taxon>
        <taxon>Flavobacteriales</taxon>
        <taxon>Flavobacteriaceae</taxon>
        <taxon>Flavobacterium</taxon>
    </lineage>
</organism>
<evidence type="ECO:0000313" key="1">
    <source>
        <dbReference type="EMBL" id="TRX05567.1"/>
    </source>
</evidence>
<sequence>MLSNISYSQNYMDSISKYYLKDNNQKTIYFGEKFKKSLEDIGHIDNEGYAAILDILSSQYIDISDFDKVDMLT</sequence>